<gene>
    <name evidence="3" type="ORF">HMPREF1090_02069</name>
</gene>
<dbReference type="InterPro" id="IPR018337">
    <property type="entry name" value="Cell_wall/Cho-bd_repeat"/>
</dbReference>
<dbReference type="PROSITE" id="PS51257">
    <property type="entry name" value="PROKAR_LIPOPROTEIN"/>
    <property type="match status" value="1"/>
</dbReference>
<evidence type="ECO:0000256" key="2">
    <source>
        <dbReference type="SAM" id="SignalP"/>
    </source>
</evidence>
<accession>A0A0E2HBX0</accession>
<organism evidence="3 4">
    <name type="scientific">[Clostridium] clostridioforme 90A8</name>
    <dbReference type="NCBI Taxonomy" id="999408"/>
    <lineage>
        <taxon>Bacteria</taxon>
        <taxon>Bacillati</taxon>
        <taxon>Bacillota</taxon>
        <taxon>Clostridia</taxon>
        <taxon>Lachnospirales</taxon>
        <taxon>Lachnospiraceae</taxon>
        <taxon>Enterocloster</taxon>
    </lineage>
</organism>
<comment type="caution">
    <text evidence="3">The sequence shown here is derived from an EMBL/GenBank/DDBJ whole genome shotgun (WGS) entry which is preliminary data.</text>
</comment>
<dbReference type="Gene3D" id="2.10.270.10">
    <property type="entry name" value="Cholin Binding"/>
    <property type="match status" value="1"/>
</dbReference>
<dbReference type="Pfam" id="PF19085">
    <property type="entry name" value="Choline_bind_2"/>
    <property type="match status" value="1"/>
</dbReference>
<keyword evidence="1" id="KW-0677">Repeat</keyword>
<keyword evidence="2" id="KW-0732">Signal</keyword>
<proteinExistence type="predicted"/>
<dbReference type="PATRIC" id="fig|999408.3.peg.2217"/>
<feature type="chain" id="PRO_5002395391" description="Cell wall binding repeat-containing protein" evidence="2">
    <location>
        <begin position="24"/>
        <end position="234"/>
    </location>
</feature>
<evidence type="ECO:0000313" key="3">
    <source>
        <dbReference type="EMBL" id="ENZ16629.1"/>
    </source>
</evidence>
<dbReference type="EMBL" id="AGYR01000019">
    <property type="protein sequence ID" value="ENZ16629.1"/>
    <property type="molecule type" value="Genomic_DNA"/>
</dbReference>
<name>A0A0E2HBX0_9FIRM</name>
<dbReference type="HOGENOM" id="CLU_1169407_0_0_9"/>
<sequence>MKKLHLFLATITISLFSCITSFAGQWQQDSYGWWYQTDDGTYLNNGWNWVDGKCYYFSPDGYCLQNTQTPDGYMVDENGAWVIDGIVQTQNQPPISDTYKIGNLTLSTPNGFWFYEQKDTIFCMFASYDQQRAIAVYCSDIGVDPRANNYSEKYIDSVLDAAMINEGGAYATKTYKQLSSGAWNCYGYSSAEILNAPGTLTAYVRMDGSYIQLIMIAGNLSNTNTDGLMNVLIK</sequence>
<feature type="signal peptide" evidence="2">
    <location>
        <begin position="1"/>
        <end position="23"/>
    </location>
</feature>
<dbReference type="RefSeq" id="WP_002595646.1">
    <property type="nucleotide sequence ID" value="NZ_KB851019.1"/>
</dbReference>
<protein>
    <recommendedName>
        <fullName evidence="5">Cell wall binding repeat-containing protein</fullName>
    </recommendedName>
</protein>
<evidence type="ECO:0000256" key="1">
    <source>
        <dbReference type="ARBA" id="ARBA00022737"/>
    </source>
</evidence>
<dbReference type="GeneID" id="57960165"/>
<evidence type="ECO:0000313" key="4">
    <source>
        <dbReference type="Proteomes" id="UP000013085"/>
    </source>
</evidence>
<reference evidence="3 4" key="1">
    <citation type="submission" date="2013-01" db="EMBL/GenBank/DDBJ databases">
        <title>The Genome Sequence of Clostridium clostridioforme 90A8.</title>
        <authorList>
            <consortium name="The Broad Institute Genome Sequencing Platform"/>
            <person name="Earl A."/>
            <person name="Ward D."/>
            <person name="Feldgarden M."/>
            <person name="Gevers D."/>
            <person name="Courvalin P."/>
            <person name="Lambert T."/>
            <person name="Walker B."/>
            <person name="Young S.K."/>
            <person name="Zeng Q."/>
            <person name="Gargeya S."/>
            <person name="Fitzgerald M."/>
            <person name="Haas B."/>
            <person name="Abouelleil A."/>
            <person name="Alvarado L."/>
            <person name="Arachchi H.M."/>
            <person name="Berlin A.M."/>
            <person name="Chapman S.B."/>
            <person name="Dewar J."/>
            <person name="Goldberg J."/>
            <person name="Griggs A."/>
            <person name="Gujja S."/>
            <person name="Hansen M."/>
            <person name="Howarth C."/>
            <person name="Imamovic A."/>
            <person name="Larimer J."/>
            <person name="McCowan C."/>
            <person name="Murphy C."/>
            <person name="Neiman D."/>
            <person name="Pearson M."/>
            <person name="Priest M."/>
            <person name="Roberts A."/>
            <person name="Saif S."/>
            <person name="Shea T."/>
            <person name="Sisk P."/>
            <person name="Sykes S."/>
            <person name="Wortman J."/>
            <person name="Nusbaum C."/>
            <person name="Birren B."/>
        </authorList>
    </citation>
    <scope>NUCLEOTIDE SEQUENCE [LARGE SCALE GENOMIC DNA]</scope>
    <source>
        <strain evidence="3 4">90A8</strain>
    </source>
</reference>
<dbReference type="Proteomes" id="UP000013085">
    <property type="component" value="Unassembled WGS sequence"/>
</dbReference>
<dbReference type="SUPFAM" id="SSF69360">
    <property type="entry name" value="Cell wall binding repeat"/>
    <property type="match status" value="1"/>
</dbReference>
<dbReference type="AlphaFoldDB" id="A0A0E2HBX0"/>
<evidence type="ECO:0008006" key="5">
    <source>
        <dbReference type="Google" id="ProtNLM"/>
    </source>
</evidence>